<dbReference type="RefSeq" id="WP_072551662.1">
    <property type="nucleotide sequence ID" value="NZ_CP018153.1"/>
</dbReference>
<gene>
    <name evidence="1" type="ORF">LPB144_00690</name>
</gene>
<evidence type="ECO:0000313" key="2">
    <source>
        <dbReference type="Proteomes" id="UP000182510"/>
    </source>
</evidence>
<reference evidence="1 2" key="1">
    <citation type="submission" date="2016-11" db="EMBL/GenBank/DDBJ databases">
        <title>Gramella sp. LPB0144 isolated from marine environment.</title>
        <authorList>
            <person name="Kim E."/>
            <person name="Yi H."/>
        </authorList>
    </citation>
    <scope>NUCLEOTIDE SEQUENCE [LARGE SCALE GENOMIC DNA]</scope>
    <source>
        <strain evidence="1 2">LPB0144</strain>
    </source>
</reference>
<dbReference type="Proteomes" id="UP000182510">
    <property type="component" value="Chromosome"/>
</dbReference>
<dbReference type="STRING" id="1913577.LPB144_00690"/>
<protein>
    <submittedName>
        <fullName evidence="1">Uncharacterized protein</fullName>
    </submittedName>
</protein>
<name>A0A1L3J1L5_9FLAO</name>
<dbReference type="KEGG" id="grl:LPB144_00690"/>
<keyword evidence="2" id="KW-1185">Reference proteome</keyword>
<accession>A0A1L3J1L5</accession>
<dbReference type="OrthoDB" id="1434275at2"/>
<sequence>MNLSFNELSLKPYLGNDHVLFQKFEHLISTFIQLKSEFGYDHIITPSELSSQLVNSEGKTFIQWFGELSTPEKNRIQPILFRRPFSDEALEENMNETMKYSFECEDPKIHLDYCKGLSTAILLDIPAISLTTHEIWTQEKISFTETNEEMTEETEVSVINICDSNLEGNKSFHDYSIDRMNIILETSNKDSNEKTISLRDDHGKDILLAFSKKIRKNPYVDSIVNSLPFNPNTSRFIFNQSHSGIIEIVLHWEDAGYGIVVQTTGKNIHETKMIAEILRNEYDK</sequence>
<dbReference type="AlphaFoldDB" id="A0A1L3J1L5"/>
<dbReference type="EMBL" id="CP018153">
    <property type="protein sequence ID" value="APG59007.1"/>
    <property type="molecule type" value="Genomic_DNA"/>
</dbReference>
<evidence type="ECO:0000313" key="1">
    <source>
        <dbReference type="EMBL" id="APG59007.1"/>
    </source>
</evidence>
<organism evidence="1 2">
    <name type="scientific">Christiangramia salexigens</name>
    <dbReference type="NCBI Taxonomy" id="1913577"/>
    <lineage>
        <taxon>Bacteria</taxon>
        <taxon>Pseudomonadati</taxon>
        <taxon>Bacteroidota</taxon>
        <taxon>Flavobacteriia</taxon>
        <taxon>Flavobacteriales</taxon>
        <taxon>Flavobacteriaceae</taxon>
        <taxon>Christiangramia</taxon>
    </lineage>
</organism>
<proteinExistence type="predicted"/>